<dbReference type="RefSeq" id="WP_233675439.1">
    <property type="nucleotide sequence ID" value="NZ_JAJUOS010000002.1"/>
</dbReference>
<organism evidence="1 2">
    <name type="scientific">Rhodobacter flavimaris</name>
    <dbReference type="NCBI Taxonomy" id="2907145"/>
    <lineage>
        <taxon>Bacteria</taxon>
        <taxon>Pseudomonadati</taxon>
        <taxon>Pseudomonadota</taxon>
        <taxon>Alphaproteobacteria</taxon>
        <taxon>Rhodobacterales</taxon>
        <taxon>Rhodobacter group</taxon>
        <taxon>Rhodobacter</taxon>
    </lineage>
</organism>
<dbReference type="Proteomes" id="UP001521181">
    <property type="component" value="Unassembled WGS sequence"/>
</dbReference>
<protein>
    <recommendedName>
        <fullName evidence="3">DUF4304 domain-containing protein</fullName>
    </recommendedName>
</protein>
<reference evidence="1 2" key="1">
    <citation type="submission" date="2021-12" db="EMBL/GenBank/DDBJ databases">
        <title>Sinirhodobacter sp. WL0062 is a bacterium isolated from seawater.</title>
        <authorList>
            <person name="Wang L."/>
            <person name="He W."/>
            <person name="Zhang D.-F."/>
        </authorList>
    </citation>
    <scope>NUCLEOTIDE SEQUENCE [LARGE SCALE GENOMIC DNA]</scope>
    <source>
        <strain evidence="1 2">WL0062</strain>
    </source>
</reference>
<dbReference type="EMBL" id="JAJUOS010000002">
    <property type="protein sequence ID" value="MCE5972418.1"/>
    <property type="molecule type" value="Genomic_DNA"/>
</dbReference>
<keyword evidence="2" id="KW-1185">Reference proteome</keyword>
<evidence type="ECO:0000313" key="2">
    <source>
        <dbReference type="Proteomes" id="UP001521181"/>
    </source>
</evidence>
<accession>A0ABS8YRU9</accession>
<evidence type="ECO:0000313" key="1">
    <source>
        <dbReference type="EMBL" id="MCE5972418.1"/>
    </source>
</evidence>
<evidence type="ECO:0008006" key="3">
    <source>
        <dbReference type="Google" id="ProtNLM"/>
    </source>
</evidence>
<gene>
    <name evidence="1" type="ORF">LZA78_02795</name>
</gene>
<proteinExistence type="predicted"/>
<sequence>MDILVDLTEQVLSNDGEKILKLRTFRFCDGPNFLHADVECVAVHCYQNEKDLDGYVSFRCKSKGYHHNSGSSGSQSFYINIKSFFEIHRHLLQQSEMPSYRNINSEHNHLGKADLLFEEATIDQEPPAPPIIHLRFKERENKTCVTNIAITKSKWVAMMDEMINAGCSEP</sequence>
<comment type="caution">
    <text evidence="1">The sequence shown here is derived from an EMBL/GenBank/DDBJ whole genome shotgun (WGS) entry which is preliminary data.</text>
</comment>
<name>A0ABS8YRU9_9RHOB</name>